<dbReference type="Gene3D" id="1.10.565.10">
    <property type="entry name" value="Retinoid X Receptor"/>
    <property type="match status" value="1"/>
</dbReference>
<dbReference type="Gene3D" id="3.30.50.10">
    <property type="entry name" value="Erythroid Transcription Factor GATA-1, subunit A"/>
    <property type="match status" value="1"/>
</dbReference>
<protein>
    <submittedName>
        <fullName evidence="16">Peroxisome proliferator activated receptor delta</fullName>
    </submittedName>
</protein>
<reference evidence="16" key="3">
    <citation type="submission" date="2025-09" db="UniProtKB">
        <authorList>
            <consortium name="Ensembl"/>
        </authorList>
    </citation>
    <scope>IDENTIFICATION</scope>
</reference>
<feature type="compositionally biased region" description="Basic and acidic residues" evidence="13">
    <location>
        <begin position="9"/>
        <end position="20"/>
    </location>
</feature>
<dbReference type="SUPFAM" id="SSF48508">
    <property type="entry name" value="Nuclear receptor ligand-binding domain"/>
    <property type="match status" value="1"/>
</dbReference>
<keyword evidence="3 12" id="KW-0479">Metal-binding</keyword>
<evidence type="ECO:0000256" key="4">
    <source>
        <dbReference type="ARBA" id="ARBA00022771"/>
    </source>
</evidence>
<evidence type="ECO:0000256" key="11">
    <source>
        <dbReference type="ARBA" id="ARBA00023242"/>
    </source>
</evidence>
<dbReference type="InterPro" id="IPR003074">
    <property type="entry name" value="1Cnucl_rcpt"/>
</dbReference>
<dbReference type="GO" id="GO:0004879">
    <property type="term" value="F:nuclear receptor activity"/>
    <property type="evidence" value="ECO:0007669"/>
    <property type="project" value="InterPro"/>
</dbReference>
<evidence type="ECO:0000256" key="12">
    <source>
        <dbReference type="RuleBase" id="RU004334"/>
    </source>
</evidence>
<evidence type="ECO:0000256" key="3">
    <source>
        <dbReference type="ARBA" id="ARBA00022723"/>
    </source>
</evidence>
<feature type="domain" description="NR LBD" evidence="15">
    <location>
        <begin position="175"/>
        <end position="399"/>
    </location>
</feature>
<comment type="subcellular location">
    <subcellularLocation>
        <location evidence="1 12">Nucleus</location>
    </subcellularLocation>
</comment>
<dbReference type="PANTHER" id="PTHR24082">
    <property type="entry name" value="NUCLEAR HORMONE RECEPTOR"/>
    <property type="match status" value="1"/>
</dbReference>
<keyword evidence="6 12" id="KW-0805">Transcription regulation</keyword>
<name>A0A7N4NN04_SARHA</name>
<dbReference type="InterPro" id="IPR001723">
    <property type="entry name" value="Nuclear_hrmn_rcpt"/>
</dbReference>
<evidence type="ECO:0000259" key="14">
    <source>
        <dbReference type="PROSITE" id="PS51030"/>
    </source>
</evidence>
<dbReference type="InterPro" id="IPR001628">
    <property type="entry name" value="Znf_hrmn_rcpt"/>
</dbReference>
<evidence type="ECO:0000259" key="15">
    <source>
        <dbReference type="PROSITE" id="PS51843"/>
    </source>
</evidence>
<dbReference type="GO" id="GO:0005634">
    <property type="term" value="C:nucleus"/>
    <property type="evidence" value="ECO:0007669"/>
    <property type="project" value="UniProtKB-SubCell"/>
</dbReference>
<dbReference type="Pfam" id="PF00105">
    <property type="entry name" value="zf-C4"/>
    <property type="match status" value="1"/>
</dbReference>
<sequence length="401" mass="45111">MEQLQKEVPQIREKEEKEEVAVTVAEEAPDQNGGPESSLPSSSYSDLSQSSSPSLSDQLQMGCDSASSGSLNMECRVCGDKASGFHYGVHACEGCKGFFRRTIRMKLEYEKCDRSCKVQKKNRNKCQHCRFQKCLALGMSHNAIRFGRMPEAEKRRLVEGLTASEVSGQNPQGADLKAFSKHIYNAYLKNFNMTKKKARGILTGKASSTPCTTVETVRELTEFAKSIPSFVSLFLNDQVTLLKYGVHEAIFAMLASIMNKDGLLVANGNGFVTREFLRSLRKPFSEIIEPKFEFAVKFNALELDDSDLALFIAAIILCGDRPGLMNVKQVEEIQDNILRALEFHLQANHPDAQYLFPKLLQKMADLRQLVTEHAQIMQKIKKTETETSLHPLLQEIYKDMY</sequence>
<keyword evidence="10 12" id="KW-0675">Receptor</keyword>
<evidence type="ECO:0000256" key="9">
    <source>
        <dbReference type="ARBA" id="ARBA00023163"/>
    </source>
</evidence>
<dbReference type="GO" id="GO:0001227">
    <property type="term" value="F:DNA-binding transcription repressor activity, RNA polymerase II-specific"/>
    <property type="evidence" value="ECO:0007669"/>
    <property type="project" value="TreeGrafter"/>
</dbReference>
<dbReference type="GO" id="GO:0045923">
    <property type="term" value="P:positive regulation of fatty acid metabolic process"/>
    <property type="evidence" value="ECO:0007669"/>
    <property type="project" value="TreeGrafter"/>
</dbReference>
<evidence type="ECO:0000256" key="10">
    <source>
        <dbReference type="ARBA" id="ARBA00023170"/>
    </source>
</evidence>
<reference evidence="16" key="2">
    <citation type="submission" date="2025-08" db="UniProtKB">
        <authorList>
            <consortium name="Ensembl"/>
        </authorList>
    </citation>
    <scope>IDENTIFICATION</scope>
</reference>
<evidence type="ECO:0000313" key="17">
    <source>
        <dbReference type="Proteomes" id="UP000007648"/>
    </source>
</evidence>
<dbReference type="GO" id="GO:0006631">
    <property type="term" value="P:fatty acid metabolic process"/>
    <property type="evidence" value="ECO:0007669"/>
    <property type="project" value="TreeGrafter"/>
</dbReference>
<dbReference type="Pfam" id="PF00104">
    <property type="entry name" value="Hormone_recep"/>
    <property type="match status" value="1"/>
</dbReference>
<dbReference type="PRINTS" id="PR00047">
    <property type="entry name" value="STROIDFINGER"/>
</dbReference>
<evidence type="ECO:0000256" key="1">
    <source>
        <dbReference type="ARBA" id="ARBA00004123"/>
    </source>
</evidence>
<feature type="domain" description="Nuclear receptor" evidence="14">
    <location>
        <begin position="72"/>
        <end position="146"/>
    </location>
</feature>
<dbReference type="FunFam" id="1.10.565.10:FF:000013">
    <property type="entry name" value="Peroxisome proliferator-activated receptor delta"/>
    <property type="match status" value="1"/>
</dbReference>
<dbReference type="GO" id="GO:0050728">
    <property type="term" value="P:negative regulation of inflammatory response"/>
    <property type="evidence" value="ECO:0007669"/>
    <property type="project" value="TreeGrafter"/>
</dbReference>
<dbReference type="Ensembl" id="ENSSHAT00000048497.1">
    <property type="protein sequence ID" value="ENSSHAP00000025834.1"/>
    <property type="gene ID" value="ENSSHAG00000027880.1"/>
</dbReference>
<keyword evidence="17" id="KW-1185">Reference proteome</keyword>
<dbReference type="PROSITE" id="PS51030">
    <property type="entry name" value="NUCLEAR_REC_DBD_2"/>
    <property type="match status" value="1"/>
</dbReference>
<dbReference type="AlphaFoldDB" id="A0A7N4NN04"/>
<keyword evidence="4 12" id="KW-0863">Zinc-finger</keyword>
<dbReference type="CTD" id="5467"/>
<dbReference type="PANTHER" id="PTHR24082:SF15">
    <property type="entry name" value="PEROXISOME PROLIFERATOR-ACTIVATED RECEPTOR DELTA"/>
    <property type="match status" value="1"/>
</dbReference>
<evidence type="ECO:0000256" key="7">
    <source>
        <dbReference type="ARBA" id="ARBA00023125"/>
    </source>
</evidence>
<dbReference type="PRINTS" id="PR00398">
    <property type="entry name" value="STRDHORMONER"/>
</dbReference>
<keyword evidence="8" id="KW-0010">Activator</keyword>
<dbReference type="RefSeq" id="XP_031820870.1">
    <property type="nucleotide sequence ID" value="XM_031965010.1"/>
</dbReference>
<keyword evidence="11 12" id="KW-0539">Nucleus</keyword>
<evidence type="ECO:0000313" key="16">
    <source>
        <dbReference type="Ensembl" id="ENSSHAP00000025834.1"/>
    </source>
</evidence>
<dbReference type="InterPro" id="IPR050234">
    <property type="entry name" value="Nuclear_hormone_rcpt_NR1"/>
</dbReference>
<dbReference type="SUPFAM" id="SSF57716">
    <property type="entry name" value="Glucocorticoid receptor-like (DNA-binding domain)"/>
    <property type="match status" value="1"/>
</dbReference>
<dbReference type="SMART" id="SM00399">
    <property type="entry name" value="ZnF_C4"/>
    <property type="match status" value="1"/>
</dbReference>
<evidence type="ECO:0000256" key="8">
    <source>
        <dbReference type="ARBA" id="ARBA00023159"/>
    </source>
</evidence>
<dbReference type="GO" id="GO:0030154">
    <property type="term" value="P:cell differentiation"/>
    <property type="evidence" value="ECO:0007669"/>
    <property type="project" value="TreeGrafter"/>
</dbReference>
<accession>A0A7N4NN04</accession>
<dbReference type="InterPro" id="IPR000536">
    <property type="entry name" value="Nucl_hrmn_rcpt_lig-bd"/>
</dbReference>
<evidence type="ECO:0000256" key="5">
    <source>
        <dbReference type="ARBA" id="ARBA00022833"/>
    </source>
</evidence>
<organism evidence="16 17">
    <name type="scientific">Sarcophilus harrisii</name>
    <name type="common">Tasmanian devil</name>
    <name type="synonym">Sarcophilus laniarius</name>
    <dbReference type="NCBI Taxonomy" id="9305"/>
    <lineage>
        <taxon>Eukaryota</taxon>
        <taxon>Metazoa</taxon>
        <taxon>Chordata</taxon>
        <taxon>Craniata</taxon>
        <taxon>Vertebrata</taxon>
        <taxon>Euteleostomi</taxon>
        <taxon>Mammalia</taxon>
        <taxon>Metatheria</taxon>
        <taxon>Dasyuromorphia</taxon>
        <taxon>Dasyuridae</taxon>
        <taxon>Sarcophilus</taxon>
    </lineage>
</organism>
<comment type="similarity">
    <text evidence="2">Belongs to the nuclear hormone receptor family. NR1 subfamily.</text>
</comment>
<proteinExistence type="inferred from homology"/>
<dbReference type="GeneTree" id="ENSGT00940000156676"/>
<dbReference type="GO" id="GO:0045944">
    <property type="term" value="P:positive regulation of transcription by RNA polymerase II"/>
    <property type="evidence" value="ECO:0007669"/>
    <property type="project" value="TreeGrafter"/>
</dbReference>
<evidence type="ECO:0000256" key="6">
    <source>
        <dbReference type="ARBA" id="ARBA00023015"/>
    </source>
</evidence>
<dbReference type="FunFam" id="3.30.50.10:FF:000010">
    <property type="entry name" value="Peroxisome proliferator-activated receptor gamma"/>
    <property type="match status" value="1"/>
</dbReference>
<dbReference type="GO" id="GO:0008270">
    <property type="term" value="F:zinc ion binding"/>
    <property type="evidence" value="ECO:0007669"/>
    <property type="project" value="UniProtKB-KW"/>
</dbReference>
<evidence type="ECO:0000256" key="13">
    <source>
        <dbReference type="SAM" id="MobiDB-lite"/>
    </source>
</evidence>
<dbReference type="PROSITE" id="PS00031">
    <property type="entry name" value="NUCLEAR_REC_DBD_1"/>
    <property type="match status" value="1"/>
</dbReference>
<dbReference type="PRINTS" id="PR01288">
    <property type="entry name" value="PROXISOMEPAR"/>
</dbReference>
<dbReference type="GO" id="GO:0010887">
    <property type="term" value="P:negative regulation of cholesterol storage"/>
    <property type="evidence" value="ECO:0007669"/>
    <property type="project" value="TreeGrafter"/>
</dbReference>
<dbReference type="GO" id="GO:0009755">
    <property type="term" value="P:hormone-mediated signaling pathway"/>
    <property type="evidence" value="ECO:0007669"/>
    <property type="project" value="TreeGrafter"/>
</dbReference>
<dbReference type="InterPro" id="IPR035500">
    <property type="entry name" value="NHR-like_dom_sf"/>
</dbReference>
<dbReference type="CDD" id="cd06932">
    <property type="entry name" value="NR_LBD_PPAR"/>
    <property type="match status" value="1"/>
</dbReference>
<feature type="compositionally biased region" description="Low complexity" evidence="13">
    <location>
        <begin position="37"/>
        <end position="59"/>
    </location>
</feature>
<reference evidence="16 17" key="1">
    <citation type="journal article" date="2011" name="Proc. Natl. Acad. Sci. U.S.A.">
        <title>Genetic diversity and population structure of the endangered marsupial Sarcophilus harrisii (Tasmanian devil).</title>
        <authorList>
            <person name="Miller W."/>
            <person name="Hayes V.M."/>
            <person name="Ratan A."/>
            <person name="Petersen D.C."/>
            <person name="Wittekindt N.E."/>
            <person name="Miller J."/>
            <person name="Walenz B."/>
            <person name="Knight J."/>
            <person name="Qi J."/>
            <person name="Zhao F."/>
            <person name="Wang Q."/>
            <person name="Bedoya-Reina O.C."/>
            <person name="Katiyar N."/>
            <person name="Tomsho L.P."/>
            <person name="Kasson L.M."/>
            <person name="Hardie R.A."/>
            <person name="Woodbridge P."/>
            <person name="Tindall E.A."/>
            <person name="Bertelsen M.F."/>
            <person name="Dixon D."/>
            <person name="Pyecroft S."/>
            <person name="Helgen K.M."/>
            <person name="Lesk A.M."/>
            <person name="Pringle T.H."/>
            <person name="Patterson N."/>
            <person name="Zhang Y."/>
            <person name="Kreiss A."/>
            <person name="Woods G.M."/>
            <person name="Jones M.E."/>
            <person name="Schuster S.C."/>
        </authorList>
    </citation>
    <scope>NUCLEOTIDE SEQUENCE [LARGE SCALE GENOMIC DNA]</scope>
</reference>
<dbReference type="GeneID" id="100920568"/>
<keyword evidence="5 12" id="KW-0862">Zinc</keyword>
<gene>
    <name evidence="16" type="primary">PPARD</name>
</gene>
<evidence type="ECO:0000256" key="2">
    <source>
        <dbReference type="ARBA" id="ARBA00008092"/>
    </source>
</evidence>
<dbReference type="SMART" id="SM00430">
    <property type="entry name" value="HOLI"/>
    <property type="match status" value="1"/>
</dbReference>
<keyword evidence="9 12" id="KW-0804">Transcription</keyword>
<dbReference type="Proteomes" id="UP000007648">
    <property type="component" value="Unassembled WGS sequence"/>
</dbReference>
<dbReference type="GO" id="GO:0000978">
    <property type="term" value="F:RNA polymerase II cis-regulatory region sequence-specific DNA binding"/>
    <property type="evidence" value="ECO:0007669"/>
    <property type="project" value="TreeGrafter"/>
</dbReference>
<feature type="region of interest" description="Disordered" evidence="13">
    <location>
        <begin position="1"/>
        <end position="62"/>
    </location>
</feature>
<dbReference type="CDD" id="cd06965">
    <property type="entry name" value="NR_DBD_Ppar"/>
    <property type="match status" value="1"/>
</dbReference>
<keyword evidence="7 12" id="KW-0238">DNA-binding</keyword>
<dbReference type="InterPro" id="IPR013088">
    <property type="entry name" value="Znf_NHR/GATA"/>
</dbReference>
<dbReference type="PROSITE" id="PS51843">
    <property type="entry name" value="NR_LBD"/>
    <property type="match status" value="1"/>
</dbReference>